<evidence type="ECO:0000313" key="2">
    <source>
        <dbReference type="Proteomes" id="UP000502665"/>
    </source>
</evidence>
<protein>
    <submittedName>
        <fullName evidence="1">Uncharacterized protein</fullName>
    </submittedName>
</protein>
<accession>A0A6M4WHR9</accession>
<organism evidence="1 2">
    <name type="scientific">Streptomyces asoensis</name>
    <dbReference type="NCBI Taxonomy" id="249586"/>
    <lineage>
        <taxon>Bacteria</taxon>
        <taxon>Bacillati</taxon>
        <taxon>Actinomycetota</taxon>
        <taxon>Actinomycetes</taxon>
        <taxon>Kitasatosporales</taxon>
        <taxon>Streptomycetaceae</taxon>
        <taxon>Streptomyces</taxon>
    </lineage>
</organism>
<gene>
    <name evidence="1" type="ORF">G9272_02755</name>
</gene>
<dbReference type="Proteomes" id="UP000502665">
    <property type="component" value="Chromosome"/>
</dbReference>
<keyword evidence="2" id="KW-1185">Reference proteome</keyword>
<proteinExistence type="predicted"/>
<dbReference type="AlphaFoldDB" id="A0A6M4WHR9"/>
<evidence type="ECO:0000313" key="1">
    <source>
        <dbReference type="EMBL" id="QJS99361.1"/>
    </source>
</evidence>
<reference evidence="1" key="1">
    <citation type="submission" date="2020-03" db="EMBL/GenBank/DDBJ databases">
        <title>Molecular networking-based the target discovery of potent antiproliferative macrolactams: 5/6/7/16 polycyclic ansamycins and glycosylated trienomycin from Streptomyces cacaoi subsp. asoensis.</title>
        <authorList>
            <person name="Liu L.-L."/>
        </authorList>
    </citation>
    <scope>NUCLEOTIDE SEQUENCE [LARGE SCALE GENOMIC DNA]</scope>
    <source>
        <strain evidence="1">H2S5</strain>
    </source>
</reference>
<dbReference type="EMBL" id="CP049838">
    <property type="protein sequence ID" value="QJS99361.1"/>
    <property type="molecule type" value="Genomic_DNA"/>
</dbReference>
<sequence>MSSSAVVPDPPVSKWPLSSMSALPVVTRLVRMLSDRALDRVLAANLRRH</sequence>
<name>A0A6M4WHR9_9ACTN</name>